<organism evidence="5 6">
    <name type="scientific">Plakobranchus ocellatus</name>
    <dbReference type="NCBI Taxonomy" id="259542"/>
    <lineage>
        <taxon>Eukaryota</taxon>
        <taxon>Metazoa</taxon>
        <taxon>Spiralia</taxon>
        <taxon>Lophotrochozoa</taxon>
        <taxon>Mollusca</taxon>
        <taxon>Gastropoda</taxon>
        <taxon>Heterobranchia</taxon>
        <taxon>Euthyneura</taxon>
        <taxon>Panpulmonata</taxon>
        <taxon>Sacoglossa</taxon>
        <taxon>Placobranchoidea</taxon>
        <taxon>Plakobranchidae</taxon>
        <taxon>Plakobranchus</taxon>
    </lineage>
</organism>
<dbReference type="Pfam" id="PF00026">
    <property type="entry name" value="Asp"/>
    <property type="match status" value="1"/>
</dbReference>
<keyword evidence="5" id="KW-0378">Hydrolase</keyword>
<dbReference type="PROSITE" id="PS51767">
    <property type="entry name" value="PEPTIDASE_A1"/>
    <property type="match status" value="1"/>
</dbReference>
<dbReference type="GO" id="GO:0006508">
    <property type="term" value="P:proteolysis"/>
    <property type="evidence" value="ECO:0007669"/>
    <property type="project" value="UniProtKB-KW"/>
</dbReference>
<dbReference type="InterPro" id="IPR021109">
    <property type="entry name" value="Peptidase_aspartic_dom_sf"/>
</dbReference>
<feature type="disulfide bond" evidence="2">
    <location>
        <begin position="96"/>
        <end position="104"/>
    </location>
</feature>
<evidence type="ECO:0000313" key="5">
    <source>
        <dbReference type="EMBL" id="GFO41560.1"/>
    </source>
</evidence>
<evidence type="ECO:0000256" key="1">
    <source>
        <dbReference type="ARBA" id="ARBA00007447"/>
    </source>
</evidence>
<dbReference type="AlphaFoldDB" id="A0AAV4DBT9"/>
<evidence type="ECO:0000256" key="2">
    <source>
        <dbReference type="PIRSR" id="PIRSR601461-2"/>
    </source>
</evidence>
<sequence>MNLLRIVILTVVLVSSFAAEIINIPLSITSGHEESFRRLVRNRRSSKSEPVPGLLKLKIFKDAQVYGPITIGTPEQVFNVVFDTGSSDLWIPSSRCHKRKNLACENHNTYDRELSRTYSSVGEYFNVTYHSGSVFGHLSKDIVTIAGMRIEDQVFGEAIQESDIFATALPDGILGMGVGTLASSGQPTVFENMIRQGMLPAPVFSFYLSRWVARSSEAALACSLTRQRLTYSQLSDHFFFLYDQTTDNLWTQCDRISMPLKMESGMGEGLHD</sequence>
<keyword evidence="3" id="KW-0732">Signal</keyword>
<dbReference type="PANTHER" id="PTHR47966">
    <property type="entry name" value="BETA-SITE APP-CLEAVING ENZYME, ISOFORM A-RELATED"/>
    <property type="match status" value="1"/>
</dbReference>
<name>A0AAV4DBT9_9GAST</name>
<evidence type="ECO:0000256" key="3">
    <source>
        <dbReference type="SAM" id="SignalP"/>
    </source>
</evidence>
<dbReference type="FunFam" id="2.40.70.10:FF:000008">
    <property type="entry name" value="Cathepsin D"/>
    <property type="match status" value="1"/>
</dbReference>
<dbReference type="InterPro" id="IPR001969">
    <property type="entry name" value="Aspartic_peptidase_AS"/>
</dbReference>
<keyword evidence="5" id="KW-0645">Protease</keyword>
<dbReference type="InterPro" id="IPR033121">
    <property type="entry name" value="PEPTIDASE_A1"/>
</dbReference>
<dbReference type="InterPro" id="IPR034164">
    <property type="entry name" value="Pepsin-like_dom"/>
</dbReference>
<proteinExistence type="inferred from homology"/>
<dbReference type="PANTHER" id="PTHR47966:SF51">
    <property type="entry name" value="BETA-SITE APP-CLEAVING ENZYME, ISOFORM A-RELATED"/>
    <property type="match status" value="1"/>
</dbReference>
<evidence type="ECO:0000259" key="4">
    <source>
        <dbReference type="PROSITE" id="PS51767"/>
    </source>
</evidence>
<dbReference type="SUPFAM" id="SSF50630">
    <property type="entry name" value="Acid proteases"/>
    <property type="match status" value="1"/>
</dbReference>
<dbReference type="EMBL" id="BLXT01007705">
    <property type="protein sequence ID" value="GFO41560.1"/>
    <property type="molecule type" value="Genomic_DNA"/>
</dbReference>
<evidence type="ECO:0000313" key="6">
    <source>
        <dbReference type="Proteomes" id="UP000735302"/>
    </source>
</evidence>
<dbReference type="PROSITE" id="PS00141">
    <property type="entry name" value="ASP_PROTEASE"/>
    <property type="match status" value="1"/>
</dbReference>
<dbReference type="CDD" id="cd05471">
    <property type="entry name" value="pepsin_like"/>
    <property type="match status" value="1"/>
</dbReference>
<dbReference type="Gene3D" id="2.40.70.10">
    <property type="entry name" value="Acid Proteases"/>
    <property type="match status" value="1"/>
</dbReference>
<keyword evidence="2" id="KW-1015">Disulfide bond</keyword>
<dbReference type="GO" id="GO:0004190">
    <property type="term" value="F:aspartic-type endopeptidase activity"/>
    <property type="evidence" value="ECO:0007669"/>
    <property type="project" value="InterPro"/>
</dbReference>
<keyword evidence="6" id="KW-1185">Reference proteome</keyword>
<comment type="caution">
    <text evidence="5">The sequence shown here is derived from an EMBL/GenBank/DDBJ whole genome shotgun (WGS) entry which is preliminary data.</text>
</comment>
<feature type="chain" id="PRO_5043595897" evidence="3">
    <location>
        <begin position="19"/>
        <end position="272"/>
    </location>
</feature>
<accession>A0AAV4DBT9</accession>
<feature type="signal peptide" evidence="3">
    <location>
        <begin position="1"/>
        <end position="18"/>
    </location>
</feature>
<feature type="domain" description="Peptidase A1" evidence="4">
    <location>
        <begin position="65"/>
        <end position="272"/>
    </location>
</feature>
<dbReference type="Proteomes" id="UP000735302">
    <property type="component" value="Unassembled WGS sequence"/>
</dbReference>
<gene>
    <name evidence="5" type="ORF">PoB_006806500</name>
</gene>
<comment type="similarity">
    <text evidence="1">Belongs to the peptidase A1 family.</text>
</comment>
<reference evidence="5 6" key="1">
    <citation type="journal article" date="2021" name="Elife">
        <title>Chloroplast acquisition without the gene transfer in kleptoplastic sea slugs, Plakobranchus ocellatus.</title>
        <authorList>
            <person name="Maeda T."/>
            <person name="Takahashi S."/>
            <person name="Yoshida T."/>
            <person name="Shimamura S."/>
            <person name="Takaki Y."/>
            <person name="Nagai Y."/>
            <person name="Toyoda A."/>
            <person name="Suzuki Y."/>
            <person name="Arimoto A."/>
            <person name="Ishii H."/>
            <person name="Satoh N."/>
            <person name="Nishiyama T."/>
            <person name="Hasebe M."/>
            <person name="Maruyama T."/>
            <person name="Minagawa J."/>
            <person name="Obokata J."/>
            <person name="Shigenobu S."/>
        </authorList>
    </citation>
    <scope>NUCLEOTIDE SEQUENCE [LARGE SCALE GENOMIC DNA]</scope>
</reference>
<dbReference type="InterPro" id="IPR001461">
    <property type="entry name" value="Aspartic_peptidase_A1"/>
</dbReference>
<protein>
    <submittedName>
        <fullName evidence="5">Lysosomal aspartic protease</fullName>
    </submittedName>
</protein>